<keyword evidence="3" id="KW-1185">Reference proteome</keyword>
<evidence type="ECO:0000313" key="2">
    <source>
        <dbReference type="EMBL" id="BAQ16703.1"/>
    </source>
</evidence>
<dbReference type="HOGENOM" id="CLU_3253904_0_0_5"/>
<accession>A0A0A8K159</accession>
<dbReference type="AlphaFoldDB" id="A0A0A8K159"/>
<name>A0A0A8K159_9HYPH</name>
<feature type="region of interest" description="Disordered" evidence="1">
    <location>
        <begin position="1"/>
        <end position="27"/>
    </location>
</feature>
<feature type="compositionally biased region" description="Low complexity" evidence="1">
    <location>
        <begin position="1"/>
        <end position="22"/>
    </location>
</feature>
<protein>
    <submittedName>
        <fullName evidence="2">Uncharacterized protein</fullName>
    </submittedName>
</protein>
<evidence type="ECO:0000256" key="1">
    <source>
        <dbReference type="SAM" id="MobiDB-lite"/>
    </source>
</evidence>
<proteinExistence type="predicted"/>
<dbReference type="KEGG" id="mcg:GL4_1245"/>
<dbReference type="Proteomes" id="UP000031643">
    <property type="component" value="Chromosome"/>
</dbReference>
<reference evidence="2 3" key="1">
    <citation type="submission" date="2014-09" db="EMBL/GenBank/DDBJ databases">
        <title>Genome sequencing of Methyloceanibacter caenitepidi Gela4.</title>
        <authorList>
            <person name="Takeuchi M."/>
            <person name="Susumu S."/>
            <person name="Kamagata Y."/>
            <person name="Oshima K."/>
            <person name="Hattori M."/>
            <person name="Iwasaki W."/>
        </authorList>
    </citation>
    <scope>NUCLEOTIDE SEQUENCE [LARGE SCALE GENOMIC DNA]</scope>
    <source>
        <strain evidence="2 3">Gela4</strain>
    </source>
</reference>
<organism evidence="2 3">
    <name type="scientific">Methyloceanibacter caenitepidi</name>
    <dbReference type="NCBI Taxonomy" id="1384459"/>
    <lineage>
        <taxon>Bacteria</taxon>
        <taxon>Pseudomonadati</taxon>
        <taxon>Pseudomonadota</taxon>
        <taxon>Alphaproteobacteria</taxon>
        <taxon>Hyphomicrobiales</taxon>
        <taxon>Hyphomicrobiaceae</taxon>
        <taxon>Methyloceanibacter</taxon>
    </lineage>
</organism>
<evidence type="ECO:0000313" key="3">
    <source>
        <dbReference type="Proteomes" id="UP000031643"/>
    </source>
</evidence>
<sequence length="42" mass="4208">MPAATPAATAEGIATAETGRAASDNATTASTMMRKLLMLQLA</sequence>
<dbReference type="EMBL" id="AP014648">
    <property type="protein sequence ID" value="BAQ16703.1"/>
    <property type="molecule type" value="Genomic_DNA"/>
</dbReference>
<gene>
    <name evidence="2" type="ORF">GL4_1245</name>
</gene>